<evidence type="ECO:0000259" key="7">
    <source>
        <dbReference type="Pfam" id="PF04239"/>
    </source>
</evidence>
<accession>A0A223KLY4</accession>
<keyword evidence="3" id="KW-1003">Cell membrane</keyword>
<comment type="subcellular location">
    <subcellularLocation>
        <location evidence="1">Cell membrane</location>
        <topology evidence="1">Multi-pass membrane protein</topology>
    </subcellularLocation>
</comment>
<comment type="similarity">
    <text evidence="2">Belongs to the UPF0702 family.</text>
</comment>
<proteinExistence type="inferred from homology"/>
<dbReference type="InterPro" id="IPR023090">
    <property type="entry name" value="UPF0702_alpha/beta_dom_sf"/>
</dbReference>
<evidence type="ECO:0000313" key="9">
    <source>
        <dbReference type="Proteomes" id="UP000215224"/>
    </source>
</evidence>
<dbReference type="STRING" id="1314751.GCA_001591425_04717"/>
<evidence type="ECO:0000256" key="4">
    <source>
        <dbReference type="ARBA" id="ARBA00022692"/>
    </source>
</evidence>
<dbReference type="Pfam" id="PF04239">
    <property type="entry name" value="DUF421"/>
    <property type="match status" value="1"/>
</dbReference>
<dbReference type="EMBL" id="CP018866">
    <property type="protein sequence ID" value="AST90519.1"/>
    <property type="molecule type" value="Genomic_DNA"/>
</dbReference>
<gene>
    <name evidence="8" type="ORF">BC6307_04120</name>
</gene>
<evidence type="ECO:0000256" key="3">
    <source>
        <dbReference type="ARBA" id="ARBA00022475"/>
    </source>
</evidence>
<dbReference type="KEGG" id="bcoh:BC6307_04120"/>
<dbReference type="PANTHER" id="PTHR34582:SF6">
    <property type="entry name" value="UPF0702 TRANSMEMBRANE PROTEIN YCAP"/>
    <property type="match status" value="1"/>
</dbReference>
<evidence type="ECO:0000313" key="8">
    <source>
        <dbReference type="EMBL" id="AST90519.1"/>
    </source>
</evidence>
<keyword evidence="6" id="KW-0472">Membrane</keyword>
<keyword evidence="5" id="KW-1133">Transmembrane helix</keyword>
<dbReference type="AlphaFoldDB" id="A0A223KLY4"/>
<keyword evidence="4" id="KW-0812">Transmembrane</keyword>
<dbReference type="InterPro" id="IPR007353">
    <property type="entry name" value="DUF421"/>
</dbReference>
<evidence type="ECO:0000256" key="6">
    <source>
        <dbReference type="ARBA" id="ARBA00023136"/>
    </source>
</evidence>
<dbReference type="Proteomes" id="UP000215224">
    <property type="component" value="Chromosome"/>
</dbReference>
<evidence type="ECO:0000256" key="5">
    <source>
        <dbReference type="ARBA" id="ARBA00022989"/>
    </source>
</evidence>
<name>A0A223KLY4_9BACI</name>
<evidence type="ECO:0000256" key="2">
    <source>
        <dbReference type="ARBA" id="ARBA00006448"/>
    </source>
</evidence>
<evidence type="ECO:0000256" key="1">
    <source>
        <dbReference type="ARBA" id="ARBA00004651"/>
    </source>
</evidence>
<dbReference type="Gene3D" id="3.30.240.20">
    <property type="entry name" value="bsu07140 like domains"/>
    <property type="match status" value="2"/>
</dbReference>
<sequence length="226" mass="25552">MFTILPLMLLVGIYMGKRSIGELPIFDFLVVLTLGSVVGADIADPNINHVHTIGAIISIAILQKIIVRWKIRNRTIGRLLTFEPTLVVHNGKFLVENMKKINYSIDNVLQMLRQKDVFHVADVQLAFIESNGELSVKLISPKEHVRTEHVLTNVPESGIEIPVILEGNLYVDALEYQGLNEAWLRQKLLQEKIANVHDVFYASINSQNELHISLKTEQSNSVPIYH</sequence>
<dbReference type="PANTHER" id="PTHR34582">
    <property type="entry name" value="UPF0702 TRANSMEMBRANE PROTEIN YCAP"/>
    <property type="match status" value="1"/>
</dbReference>
<reference evidence="8 9" key="1">
    <citation type="submission" date="2016-12" db="EMBL/GenBank/DDBJ databases">
        <title>The whole genome sequencing and assembly of Bacillus cohnii DSM 6307T strain.</title>
        <authorList>
            <person name="Lee Y.-J."/>
            <person name="Yi H."/>
            <person name="Bahn Y.-S."/>
            <person name="Kim J.F."/>
            <person name="Lee D.-W."/>
        </authorList>
    </citation>
    <scope>NUCLEOTIDE SEQUENCE [LARGE SCALE GENOMIC DNA]</scope>
    <source>
        <strain evidence="8 9">DSM 6307</strain>
    </source>
</reference>
<feature type="domain" description="YetF C-terminal" evidence="7">
    <location>
        <begin position="72"/>
        <end position="204"/>
    </location>
</feature>
<keyword evidence="9" id="KW-1185">Reference proteome</keyword>
<organism evidence="8 9">
    <name type="scientific">Sutcliffiella cohnii</name>
    <dbReference type="NCBI Taxonomy" id="33932"/>
    <lineage>
        <taxon>Bacteria</taxon>
        <taxon>Bacillati</taxon>
        <taxon>Bacillota</taxon>
        <taxon>Bacilli</taxon>
        <taxon>Bacillales</taxon>
        <taxon>Bacillaceae</taxon>
        <taxon>Sutcliffiella</taxon>
    </lineage>
</organism>
<dbReference type="GO" id="GO:0005886">
    <property type="term" value="C:plasma membrane"/>
    <property type="evidence" value="ECO:0007669"/>
    <property type="project" value="UniProtKB-SubCell"/>
</dbReference>
<protein>
    <submittedName>
        <fullName evidence="8">DUF421 domain-containing protein</fullName>
    </submittedName>
</protein>